<dbReference type="InterPro" id="IPR050991">
    <property type="entry name" value="ECM_Regulatory_Proteins"/>
</dbReference>
<feature type="domain" description="Fibronectin type-III" evidence="2">
    <location>
        <begin position="285"/>
        <end position="378"/>
    </location>
</feature>
<dbReference type="InterPro" id="IPR003961">
    <property type="entry name" value="FN3_dom"/>
</dbReference>
<name>A0AAE0W4Q4_9BIVA</name>
<feature type="domain" description="Fibronectin type-III" evidence="2">
    <location>
        <begin position="188"/>
        <end position="284"/>
    </location>
</feature>
<dbReference type="CDD" id="cd00063">
    <property type="entry name" value="FN3"/>
    <property type="match status" value="5"/>
</dbReference>
<proteinExistence type="predicted"/>
<dbReference type="PANTHER" id="PTHR46708">
    <property type="entry name" value="TENASCIN"/>
    <property type="match status" value="1"/>
</dbReference>
<dbReference type="AlphaFoldDB" id="A0AAE0W4Q4"/>
<sequence length="999" mass="111602">PSDPQNCRVKSSNNSTLHVEWNYDRKGNADHFHIQINDTFRVKDNVSMSSVCTNSACIYDVKDLVPGTVNNLSILASFHGENSMGVCHVQGITKPSDPQNCRVKSSNNSTLHVEWNYDRKGNADHFHIQINDTFRVKDNVSMSSVCTNSACIYDVKDLVPGTVNNLSILASFHGENSMGVCNVQGITKPSDPQNCRVKSSNNSTLHVEWNYDRKGNADHFHIQINDTFRVKDNVSMSSVCTNSACMYDVKDLVPGTVNNLSILASFHGENSMGVCHVQGITKPSDPQNCRVKSSNNSTLHVEWNYDRKGNADHFHIQINDTFRVKDNVSMSSVCTNSACMYDLKDLVPCTVNNLSILASFHGENSMGVCHVQGITKPSDPQNCRVKSSNNSTLQVEWKFERKENADHFHIQINDTFRVKDNVSMTSVCTNSACIYDVRDLVPGTVNNLSVLASFHGEYSMGVCHMQGITKPSDPQNCIIKYSSNSALQVEWNFDRKGNADYFHIQINDTFRVNDNVSVSIACNNSACIYDVRDLVPGTVNNLSILASFRGENSIGVCHVQGIAKPSDPHNCRVKSSKDSALQVEWNFDRKGNVDHFHIQINDTFRVKDNVSMSTVCTNSVCIYDVRDLVPGTVNNLSIIASFHGENSMGVCLVQGITRTPSKIFLYYNKIATNREIGIDCRVSDPEQGRAIKIYQGNIEKVTITAGCSVESSDSRLSISCMETEDSILLSITMKGFSSADLGTWNCSDGKSYDTVTFENFIQEAYLKGPPNATFKCMVFEDCYLSLRYSYPIPNYVLRRIDGTEVFTLDGDNIHINGLYRGRFIFIENHPDTFLNITFLDMNFSDAGIYYILQNGKFARAVFIIEVQDYPTQPIISAIALNSNAGQGLFQLICSSESRTQPEFFKNPRSYHWKVNELNLTEMHACFMMKGSLLLLCNEFSYLEVNVIISVTCKVEENGLISSQSEPFILKNVTSLVSKENLVNTTVVTVTLEYNGKIFR</sequence>
<reference evidence="3" key="3">
    <citation type="submission" date="2023-05" db="EMBL/GenBank/DDBJ databases">
        <authorList>
            <person name="Smith C.H."/>
        </authorList>
    </citation>
    <scope>NUCLEOTIDE SEQUENCE</scope>
    <source>
        <strain evidence="3">CHS0354</strain>
        <tissue evidence="3">Mantle</tissue>
    </source>
</reference>
<dbReference type="EMBL" id="JAEAOA010000389">
    <property type="protein sequence ID" value="KAK3601993.1"/>
    <property type="molecule type" value="Genomic_DNA"/>
</dbReference>
<dbReference type="InterPro" id="IPR013783">
    <property type="entry name" value="Ig-like_fold"/>
</dbReference>
<evidence type="ECO:0000256" key="1">
    <source>
        <dbReference type="ARBA" id="ARBA00022737"/>
    </source>
</evidence>
<evidence type="ECO:0000313" key="4">
    <source>
        <dbReference type="Proteomes" id="UP001195483"/>
    </source>
</evidence>
<dbReference type="Proteomes" id="UP001195483">
    <property type="component" value="Unassembled WGS sequence"/>
</dbReference>
<feature type="domain" description="Fibronectin type-III" evidence="2">
    <location>
        <begin position="1"/>
        <end position="96"/>
    </location>
</feature>
<protein>
    <recommendedName>
        <fullName evidence="2">Fibronectin type-III domain-containing protein</fullName>
    </recommendedName>
</protein>
<organism evidence="3 4">
    <name type="scientific">Potamilus streckersoni</name>
    <dbReference type="NCBI Taxonomy" id="2493646"/>
    <lineage>
        <taxon>Eukaryota</taxon>
        <taxon>Metazoa</taxon>
        <taxon>Spiralia</taxon>
        <taxon>Lophotrochozoa</taxon>
        <taxon>Mollusca</taxon>
        <taxon>Bivalvia</taxon>
        <taxon>Autobranchia</taxon>
        <taxon>Heteroconchia</taxon>
        <taxon>Palaeoheterodonta</taxon>
        <taxon>Unionida</taxon>
        <taxon>Unionoidea</taxon>
        <taxon>Unionidae</taxon>
        <taxon>Ambleminae</taxon>
        <taxon>Lampsilini</taxon>
        <taxon>Potamilus</taxon>
    </lineage>
</organism>
<dbReference type="Gene3D" id="2.60.40.10">
    <property type="entry name" value="Immunoglobulins"/>
    <property type="match status" value="3"/>
</dbReference>
<dbReference type="SUPFAM" id="SSF49265">
    <property type="entry name" value="Fibronectin type III"/>
    <property type="match status" value="5"/>
</dbReference>
<reference evidence="3" key="2">
    <citation type="journal article" date="2021" name="Genome Biol. Evol.">
        <title>Developing a high-quality reference genome for a parasitic bivalve with doubly uniparental inheritance (Bivalvia: Unionida).</title>
        <authorList>
            <person name="Smith C.H."/>
        </authorList>
    </citation>
    <scope>NUCLEOTIDE SEQUENCE</scope>
    <source>
        <strain evidence="3">CHS0354</strain>
        <tissue evidence="3">Mantle</tissue>
    </source>
</reference>
<reference evidence="3" key="1">
    <citation type="journal article" date="2021" name="Genome Biol. Evol.">
        <title>A High-Quality Reference Genome for a Parasitic Bivalve with Doubly Uniparental Inheritance (Bivalvia: Unionida).</title>
        <authorList>
            <person name="Smith C.H."/>
        </authorList>
    </citation>
    <scope>NUCLEOTIDE SEQUENCE</scope>
    <source>
        <strain evidence="3">CHS0354</strain>
    </source>
</reference>
<gene>
    <name evidence="3" type="ORF">CHS0354_005522</name>
</gene>
<evidence type="ECO:0000313" key="3">
    <source>
        <dbReference type="EMBL" id="KAK3601993.1"/>
    </source>
</evidence>
<dbReference type="PROSITE" id="PS50853">
    <property type="entry name" value="FN3"/>
    <property type="match status" value="4"/>
</dbReference>
<feature type="non-terminal residue" evidence="3">
    <location>
        <position position="1"/>
    </location>
</feature>
<keyword evidence="1" id="KW-0677">Repeat</keyword>
<accession>A0AAE0W4Q4</accession>
<dbReference type="SMART" id="SM00060">
    <property type="entry name" value="FN3"/>
    <property type="match status" value="7"/>
</dbReference>
<feature type="domain" description="Fibronectin type-III" evidence="2">
    <location>
        <begin position="470"/>
        <end position="576"/>
    </location>
</feature>
<comment type="caution">
    <text evidence="3">The sequence shown here is derived from an EMBL/GenBank/DDBJ whole genome shotgun (WGS) entry which is preliminary data.</text>
</comment>
<dbReference type="PANTHER" id="PTHR46708:SF2">
    <property type="entry name" value="FIBRONECTIN TYPE-III DOMAIN-CONTAINING PROTEIN"/>
    <property type="match status" value="1"/>
</dbReference>
<dbReference type="InterPro" id="IPR036116">
    <property type="entry name" value="FN3_sf"/>
</dbReference>
<keyword evidence="4" id="KW-1185">Reference proteome</keyword>
<evidence type="ECO:0000259" key="2">
    <source>
        <dbReference type="PROSITE" id="PS50853"/>
    </source>
</evidence>